<evidence type="ECO:0000313" key="2">
    <source>
        <dbReference type="Proteomes" id="UP000799441"/>
    </source>
</evidence>
<evidence type="ECO:0000313" key="1">
    <source>
        <dbReference type="EMBL" id="KAF2726056.1"/>
    </source>
</evidence>
<gene>
    <name evidence="1" type="ORF">K431DRAFT_308504</name>
</gene>
<proteinExistence type="predicted"/>
<dbReference type="Proteomes" id="UP000799441">
    <property type="component" value="Unassembled WGS sequence"/>
</dbReference>
<dbReference type="OrthoDB" id="4194555at2759"/>
<protein>
    <submittedName>
        <fullName evidence="1">Uncharacterized protein</fullName>
    </submittedName>
</protein>
<dbReference type="AlphaFoldDB" id="A0A9P4QJJ0"/>
<dbReference type="EMBL" id="MU003765">
    <property type="protein sequence ID" value="KAF2726056.1"/>
    <property type="molecule type" value="Genomic_DNA"/>
</dbReference>
<reference evidence="1" key="1">
    <citation type="journal article" date="2020" name="Stud. Mycol.">
        <title>101 Dothideomycetes genomes: a test case for predicting lifestyles and emergence of pathogens.</title>
        <authorList>
            <person name="Haridas S."/>
            <person name="Albert R."/>
            <person name="Binder M."/>
            <person name="Bloem J."/>
            <person name="Labutti K."/>
            <person name="Salamov A."/>
            <person name="Andreopoulos B."/>
            <person name="Baker S."/>
            <person name="Barry K."/>
            <person name="Bills G."/>
            <person name="Bluhm B."/>
            <person name="Cannon C."/>
            <person name="Castanera R."/>
            <person name="Culley D."/>
            <person name="Daum C."/>
            <person name="Ezra D."/>
            <person name="Gonzalez J."/>
            <person name="Henrissat B."/>
            <person name="Kuo A."/>
            <person name="Liang C."/>
            <person name="Lipzen A."/>
            <person name="Lutzoni F."/>
            <person name="Magnuson J."/>
            <person name="Mondo S."/>
            <person name="Nolan M."/>
            <person name="Ohm R."/>
            <person name="Pangilinan J."/>
            <person name="Park H.-J."/>
            <person name="Ramirez L."/>
            <person name="Alfaro M."/>
            <person name="Sun H."/>
            <person name="Tritt A."/>
            <person name="Yoshinaga Y."/>
            <person name="Zwiers L.-H."/>
            <person name="Turgeon B."/>
            <person name="Goodwin S."/>
            <person name="Spatafora J."/>
            <person name="Crous P."/>
            <person name="Grigoriev I."/>
        </authorList>
    </citation>
    <scope>NUCLEOTIDE SEQUENCE</scope>
    <source>
        <strain evidence="1">CBS 116435</strain>
    </source>
</reference>
<comment type="caution">
    <text evidence="1">The sequence shown here is derived from an EMBL/GenBank/DDBJ whole genome shotgun (WGS) entry which is preliminary data.</text>
</comment>
<keyword evidence="2" id="KW-1185">Reference proteome</keyword>
<name>A0A9P4QJJ0_9PEZI</name>
<sequence length="327" mass="37326">MRSLRCSDWKALRLVNTEFEWLAAVNVFHTLAVPPNGKLYRMLKSSGTNCNTTASLSDPSVDCSSQCDKAIEDRTETANRTKTPTIFERFGDYICRFGMTFELREEHLKQPLQKKDDNSNMTYHGQFQWPSKHYVRNAELESLEEHTNDPGLLKYAFKHLSQVNQLALRTDNGLGWLSGPDKSIKSRIFAEPEPVFKYGEQSQSQTKALQTQFWDMLNKTHEGLQPHRSSLQDTILVQRPVYQSFDKLATYLGPRYSDISTWLQAPPNQELVESNLQDIASEISVIYAIGHTTACLINSEVTLEPAQPTSDQLERLLETSWAQKGFI</sequence>
<organism evidence="1 2">
    <name type="scientific">Polychaeton citri CBS 116435</name>
    <dbReference type="NCBI Taxonomy" id="1314669"/>
    <lineage>
        <taxon>Eukaryota</taxon>
        <taxon>Fungi</taxon>
        <taxon>Dikarya</taxon>
        <taxon>Ascomycota</taxon>
        <taxon>Pezizomycotina</taxon>
        <taxon>Dothideomycetes</taxon>
        <taxon>Dothideomycetidae</taxon>
        <taxon>Capnodiales</taxon>
        <taxon>Capnodiaceae</taxon>
        <taxon>Polychaeton</taxon>
    </lineage>
</organism>
<accession>A0A9P4QJJ0</accession>